<organism evidence="2">
    <name type="scientific">mine drainage metagenome</name>
    <dbReference type="NCBI Taxonomy" id="410659"/>
    <lineage>
        <taxon>unclassified sequences</taxon>
        <taxon>metagenomes</taxon>
        <taxon>ecological metagenomes</taxon>
    </lineage>
</organism>
<comment type="caution">
    <text evidence="2">The sequence shown here is derived from an EMBL/GenBank/DDBJ whole genome shotgun (WGS) entry which is preliminary data.</text>
</comment>
<dbReference type="Pfam" id="PF05071">
    <property type="entry name" value="NDUFA12"/>
    <property type="match status" value="1"/>
</dbReference>
<dbReference type="InterPro" id="IPR007763">
    <property type="entry name" value="NDUFA12"/>
</dbReference>
<evidence type="ECO:0000313" key="2">
    <source>
        <dbReference type="EMBL" id="OIQ87650.1"/>
    </source>
</evidence>
<accession>A0A1J5QWI7</accession>
<dbReference type="EMBL" id="MLJW01000412">
    <property type="protein sequence ID" value="OIQ87650.1"/>
    <property type="molecule type" value="Genomic_DNA"/>
</dbReference>
<reference evidence="2" key="1">
    <citation type="submission" date="2016-10" db="EMBL/GenBank/DDBJ databases">
        <title>Sequence of Gallionella enrichment culture.</title>
        <authorList>
            <person name="Poehlein A."/>
            <person name="Muehling M."/>
            <person name="Daniel R."/>
        </authorList>
    </citation>
    <scope>NUCLEOTIDE SEQUENCE</scope>
</reference>
<dbReference type="AlphaFoldDB" id="A0A1J5QWI7"/>
<dbReference type="GO" id="GO:0045271">
    <property type="term" value="C:respiratory chain complex I"/>
    <property type="evidence" value="ECO:0007669"/>
    <property type="project" value="InterPro"/>
</dbReference>
<evidence type="ECO:0000256" key="1">
    <source>
        <dbReference type="SAM" id="MobiDB-lite"/>
    </source>
</evidence>
<dbReference type="NCBIfam" id="NF006040">
    <property type="entry name" value="PRK08183.1"/>
    <property type="match status" value="1"/>
</dbReference>
<gene>
    <name evidence="2" type="ORF">GALL_304980</name>
</gene>
<feature type="region of interest" description="Disordered" evidence="1">
    <location>
        <begin position="93"/>
        <end position="115"/>
    </location>
</feature>
<dbReference type="PANTHER" id="PTHR12910:SF2">
    <property type="entry name" value="NADH DEHYDROGENASE [UBIQUINONE] 1 ALPHA SUBCOMPLEX SUBUNIT 12"/>
    <property type="match status" value="1"/>
</dbReference>
<dbReference type="PANTHER" id="PTHR12910">
    <property type="entry name" value="NADH-UBIQUINONE OXIDOREDUCTASE SUBUNIT B17.2"/>
    <property type="match status" value="1"/>
</dbReference>
<proteinExistence type="predicted"/>
<sequence length="115" mass="12991">MSIGTLLFTWLKGQYVGSDAQGNRYYVERRAVRGRRARRWVLYNGVVEGSRVPAEWHAWLHYTVDAPLQPSPEKPWIAEHKANATGTAQAYLPAGHDLKGGQRARATGDYQAWQP</sequence>
<name>A0A1J5QWI7_9ZZZZ</name>
<dbReference type="GO" id="GO:0006979">
    <property type="term" value="P:response to oxidative stress"/>
    <property type="evidence" value="ECO:0007669"/>
    <property type="project" value="TreeGrafter"/>
</dbReference>
<protein>
    <submittedName>
        <fullName evidence="2">NADH dehydrogenase</fullName>
    </submittedName>
</protein>